<name>A0ACB8R9I7_9AGAM</name>
<dbReference type="EMBL" id="MU276215">
    <property type="protein sequence ID" value="KAI0040238.1"/>
    <property type="molecule type" value="Genomic_DNA"/>
</dbReference>
<reference evidence="1" key="2">
    <citation type="journal article" date="2022" name="New Phytol.">
        <title>Evolutionary transition to the ectomycorrhizal habit in the genomes of a hyperdiverse lineage of mushroom-forming fungi.</title>
        <authorList>
            <person name="Looney B."/>
            <person name="Miyauchi S."/>
            <person name="Morin E."/>
            <person name="Drula E."/>
            <person name="Courty P.E."/>
            <person name="Kohler A."/>
            <person name="Kuo A."/>
            <person name="LaButti K."/>
            <person name="Pangilinan J."/>
            <person name="Lipzen A."/>
            <person name="Riley R."/>
            <person name="Andreopoulos W."/>
            <person name="He G."/>
            <person name="Johnson J."/>
            <person name="Nolan M."/>
            <person name="Tritt A."/>
            <person name="Barry K.W."/>
            <person name="Grigoriev I.V."/>
            <person name="Nagy L.G."/>
            <person name="Hibbett D."/>
            <person name="Henrissat B."/>
            <person name="Matheny P.B."/>
            <person name="Labbe J."/>
            <person name="Martin F.M."/>
        </authorList>
    </citation>
    <scope>NUCLEOTIDE SEQUENCE</scope>
    <source>
        <strain evidence="1">FP105234-sp</strain>
    </source>
</reference>
<sequence length="353" mass="39687">MIALPFDVHVEIIDWVYRNSQHVNIDRRMLRTCSVVCKGWRTPAQRLLLRRISPELTGPKLALLLNAVRQNARLGTYTRFFEIALFSGPTWATEADDAIALLALFPNLNSLSLHPDIDQSGIVSLVERMRGMDLKFKHLKIGNTPDRISPFLGLWPDLESLEIYSYLSAGRFVPPESLVPLKTPRRAVIHWRCPLTARWMLEAADTSALRELEVSNVRWDDPLCLGAFNTTRALENLTSLFLGGAPPPQDVINRLVRLEALVLTARPASPVVLPRTLHHLGYHPATNTDWSVPILSLLGAVQALPVLCLVSATKVLSAEDLADLTRVCQDMRVEFVLYSEPLLFRRIGNVDWI</sequence>
<keyword evidence="2" id="KW-1185">Reference proteome</keyword>
<accession>A0ACB8R9I7</accession>
<protein>
    <submittedName>
        <fullName evidence="1">Uncharacterized protein</fullName>
    </submittedName>
</protein>
<dbReference type="Proteomes" id="UP000814033">
    <property type="component" value="Unassembled WGS sequence"/>
</dbReference>
<proteinExistence type="predicted"/>
<reference evidence="1" key="1">
    <citation type="submission" date="2021-02" db="EMBL/GenBank/DDBJ databases">
        <authorList>
            <consortium name="DOE Joint Genome Institute"/>
            <person name="Ahrendt S."/>
            <person name="Looney B.P."/>
            <person name="Miyauchi S."/>
            <person name="Morin E."/>
            <person name="Drula E."/>
            <person name="Courty P.E."/>
            <person name="Chicoki N."/>
            <person name="Fauchery L."/>
            <person name="Kohler A."/>
            <person name="Kuo A."/>
            <person name="Labutti K."/>
            <person name="Pangilinan J."/>
            <person name="Lipzen A."/>
            <person name="Riley R."/>
            <person name="Andreopoulos W."/>
            <person name="He G."/>
            <person name="Johnson J."/>
            <person name="Barry K.W."/>
            <person name="Grigoriev I.V."/>
            <person name="Nagy L."/>
            <person name="Hibbett D."/>
            <person name="Henrissat B."/>
            <person name="Matheny P.B."/>
            <person name="Labbe J."/>
            <person name="Martin F."/>
        </authorList>
    </citation>
    <scope>NUCLEOTIDE SEQUENCE</scope>
    <source>
        <strain evidence="1">FP105234-sp</strain>
    </source>
</reference>
<gene>
    <name evidence="1" type="ORF">FA95DRAFT_1611964</name>
</gene>
<evidence type="ECO:0000313" key="1">
    <source>
        <dbReference type="EMBL" id="KAI0040238.1"/>
    </source>
</evidence>
<comment type="caution">
    <text evidence="1">The sequence shown here is derived from an EMBL/GenBank/DDBJ whole genome shotgun (WGS) entry which is preliminary data.</text>
</comment>
<evidence type="ECO:0000313" key="2">
    <source>
        <dbReference type="Proteomes" id="UP000814033"/>
    </source>
</evidence>
<organism evidence="1 2">
    <name type="scientific">Auriscalpium vulgare</name>
    <dbReference type="NCBI Taxonomy" id="40419"/>
    <lineage>
        <taxon>Eukaryota</taxon>
        <taxon>Fungi</taxon>
        <taxon>Dikarya</taxon>
        <taxon>Basidiomycota</taxon>
        <taxon>Agaricomycotina</taxon>
        <taxon>Agaricomycetes</taxon>
        <taxon>Russulales</taxon>
        <taxon>Auriscalpiaceae</taxon>
        <taxon>Auriscalpium</taxon>
    </lineage>
</organism>